<dbReference type="HOGENOM" id="CLU_2323802_0_0_1"/>
<dbReference type="Proteomes" id="UP000032180">
    <property type="component" value="Chromosome 1"/>
</dbReference>
<keyword evidence="3" id="KW-1185">Reference proteome</keyword>
<sequence length="99" mass="11023">MSAQPVMKPLNFGVHWYSTGQSLILGSFSIRIFLACFFVFGRTGSRLGSSSATSSSFAEDSEHLSSELVDTYMNRQFRLAGTQIISLFGRNTKYLHSED</sequence>
<dbReference type="AlphaFoldDB" id="A0A0D9V976"/>
<evidence type="ECO:0000313" key="3">
    <source>
        <dbReference type="Proteomes" id="UP000032180"/>
    </source>
</evidence>
<proteinExistence type="predicted"/>
<dbReference type="Gramene" id="LPERR01G35530.1">
    <property type="protein sequence ID" value="LPERR01G35530.1"/>
    <property type="gene ID" value="LPERR01G35530"/>
</dbReference>
<evidence type="ECO:0000313" key="2">
    <source>
        <dbReference type="EnsemblPlants" id="LPERR01G35530.1"/>
    </source>
</evidence>
<evidence type="ECO:0000256" key="1">
    <source>
        <dbReference type="SAM" id="Phobius"/>
    </source>
</evidence>
<feature type="transmembrane region" description="Helical" evidence="1">
    <location>
        <begin position="20"/>
        <end position="40"/>
    </location>
</feature>
<accession>A0A0D9V976</accession>
<reference evidence="3" key="2">
    <citation type="submission" date="2013-12" db="EMBL/GenBank/DDBJ databases">
        <authorList>
            <person name="Yu Y."/>
            <person name="Lee S."/>
            <person name="de Baynast K."/>
            <person name="Wissotski M."/>
            <person name="Liu L."/>
            <person name="Talag J."/>
            <person name="Goicoechea J."/>
            <person name="Angelova A."/>
            <person name="Jetty R."/>
            <person name="Kudrna D."/>
            <person name="Golser W."/>
            <person name="Rivera L."/>
            <person name="Zhang J."/>
            <person name="Wing R."/>
        </authorList>
    </citation>
    <scope>NUCLEOTIDE SEQUENCE</scope>
</reference>
<keyword evidence="1" id="KW-1133">Transmembrane helix</keyword>
<name>A0A0D9V976_9ORYZ</name>
<keyword evidence="1" id="KW-0812">Transmembrane</keyword>
<organism evidence="2 3">
    <name type="scientific">Leersia perrieri</name>
    <dbReference type="NCBI Taxonomy" id="77586"/>
    <lineage>
        <taxon>Eukaryota</taxon>
        <taxon>Viridiplantae</taxon>
        <taxon>Streptophyta</taxon>
        <taxon>Embryophyta</taxon>
        <taxon>Tracheophyta</taxon>
        <taxon>Spermatophyta</taxon>
        <taxon>Magnoliopsida</taxon>
        <taxon>Liliopsida</taxon>
        <taxon>Poales</taxon>
        <taxon>Poaceae</taxon>
        <taxon>BOP clade</taxon>
        <taxon>Oryzoideae</taxon>
        <taxon>Oryzeae</taxon>
        <taxon>Oryzinae</taxon>
        <taxon>Leersia</taxon>
    </lineage>
</organism>
<protein>
    <submittedName>
        <fullName evidence="2">Uncharacterized protein</fullName>
    </submittedName>
</protein>
<reference evidence="2" key="3">
    <citation type="submission" date="2015-04" db="UniProtKB">
        <authorList>
            <consortium name="EnsemblPlants"/>
        </authorList>
    </citation>
    <scope>IDENTIFICATION</scope>
</reference>
<dbReference type="EnsemblPlants" id="LPERR01G35530.1">
    <property type="protein sequence ID" value="LPERR01G35530.1"/>
    <property type="gene ID" value="LPERR01G35530"/>
</dbReference>
<reference evidence="2 3" key="1">
    <citation type="submission" date="2012-08" db="EMBL/GenBank/DDBJ databases">
        <title>Oryza genome evolution.</title>
        <authorList>
            <person name="Wing R.A."/>
        </authorList>
    </citation>
    <scope>NUCLEOTIDE SEQUENCE</scope>
</reference>
<keyword evidence="1" id="KW-0472">Membrane</keyword>